<dbReference type="PANTHER" id="PTHR43649:SF34">
    <property type="entry name" value="ABC TRANSPORTER PERIPLASMIC-BINDING PROTEIN YCJN-RELATED"/>
    <property type="match status" value="1"/>
</dbReference>
<comment type="subcellular location">
    <subcellularLocation>
        <location evidence="1">Periplasm</location>
    </subcellularLocation>
</comment>
<dbReference type="SUPFAM" id="SSF53850">
    <property type="entry name" value="Periplasmic binding protein-like II"/>
    <property type="match status" value="1"/>
</dbReference>
<dbReference type="InterPro" id="IPR050490">
    <property type="entry name" value="Bact_solute-bd_prot1"/>
</dbReference>
<evidence type="ECO:0000256" key="3">
    <source>
        <dbReference type="ARBA" id="ARBA00022448"/>
    </source>
</evidence>
<dbReference type="PANTHER" id="PTHR43649">
    <property type="entry name" value="ARABINOSE-BINDING PROTEIN-RELATED"/>
    <property type="match status" value="1"/>
</dbReference>
<comment type="similarity">
    <text evidence="2">Belongs to the bacterial solute-binding protein 1 family.</text>
</comment>
<evidence type="ECO:0000256" key="2">
    <source>
        <dbReference type="ARBA" id="ARBA00008520"/>
    </source>
</evidence>
<evidence type="ECO:0000313" key="6">
    <source>
        <dbReference type="Proteomes" id="UP001148834"/>
    </source>
</evidence>
<dbReference type="RefSeq" id="WP_071610194.1">
    <property type="nucleotide sequence ID" value="NZ_JARUTK010000008.1"/>
</dbReference>
<dbReference type="InterPro" id="IPR006059">
    <property type="entry name" value="SBP"/>
</dbReference>
<evidence type="ECO:0000313" key="5">
    <source>
        <dbReference type="EMBL" id="MDD2167291.1"/>
    </source>
</evidence>
<reference evidence="5" key="1">
    <citation type="submission" date="2022-09" db="EMBL/GenBank/DDBJ databases">
        <title>Molecular characterization of Glaesserella parasuis strains circulating in commercial swine farms using whole-genome sequencing.</title>
        <authorList>
            <person name="Mugabi R."/>
            <person name="Clavijo M."/>
            <person name="Li G."/>
        </authorList>
    </citation>
    <scope>NUCLEOTIDE SEQUENCE</scope>
    <source>
        <strain evidence="5">0435-53</strain>
    </source>
</reference>
<keyword evidence="4" id="KW-0732">Signal</keyword>
<name>A0AA42ED63_GLAPU</name>
<organism evidence="5 6">
    <name type="scientific">Glaesserella parasuis</name>
    <name type="common">Haemophilus parasuis</name>
    <dbReference type="NCBI Taxonomy" id="738"/>
    <lineage>
        <taxon>Bacteria</taxon>
        <taxon>Pseudomonadati</taxon>
        <taxon>Pseudomonadota</taxon>
        <taxon>Gammaproteobacteria</taxon>
        <taxon>Pasteurellales</taxon>
        <taxon>Pasteurellaceae</taxon>
        <taxon>Glaesserella</taxon>
    </lineage>
</organism>
<dbReference type="Pfam" id="PF13416">
    <property type="entry name" value="SBP_bac_8"/>
    <property type="match status" value="1"/>
</dbReference>
<accession>A0AA42ED63</accession>
<protein>
    <submittedName>
        <fullName evidence="5">Extracellular solute-binding protein</fullName>
    </submittedName>
</protein>
<comment type="caution">
    <text evidence="5">The sequence shown here is derived from an EMBL/GenBank/DDBJ whole genome shotgun (WGS) entry which is preliminary data.</text>
</comment>
<dbReference type="AlphaFoldDB" id="A0AA42ED63"/>
<evidence type="ECO:0000256" key="1">
    <source>
        <dbReference type="ARBA" id="ARBA00004418"/>
    </source>
</evidence>
<proteinExistence type="inferred from homology"/>
<dbReference type="Proteomes" id="UP001148834">
    <property type="component" value="Unassembled WGS sequence"/>
</dbReference>
<evidence type="ECO:0000256" key="4">
    <source>
        <dbReference type="ARBA" id="ARBA00022729"/>
    </source>
</evidence>
<dbReference type="Gene3D" id="3.40.190.10">
    <property type="entry name" value="Periplasmic binding protein-like II"/>
    <property type="match status" value="2"/>
</dbReference>
<gene>
    <name evidence="5" type="ORF">N5925_01460</name>
</gene>
<sequence>MVFLAFENHNVLPTQLNLLAISNPSIEALKKLIPHFRKLTGIEVNIETCAFSDIPTELEKNKMTNKYDMVRIDMESLPYFAQSYLLPLEFLSLETLSNYFSSKILQSFCQFQQKIYAIPFDPSFQMLFYRKDLFEDPKIKRLFYEKYKQELVLPTNFEQFNKLLPFFQSGLYEYPQIEKGSALIIDDEGTLASEFFVRYYAICLSIFAKGKIALNSQAVVESLSQLKTLYHHSILLEKCWWKEEVKLFEQRKIPLLIVYMNHFSPLSSEHSNSPIGSVPNARPLLGGGSLAILKQTEKQTACEYFIHWFLQNTIQEQYIQLGGMSARKDLMSNPSITQNFPWLALAKQSDFQGVRENILNDQAVNLRQIEAIIGHAVKDYLLKDLSIDNTLAQIEREIGVLNG</sequence>
<dbReference type="EMBL" id="JAODIR010000004">
    <property type="protein sequence ID" value="MDD2167291.1"/>
    <property type="molecule type" value="Genomic_DNA"/>
</dbReference>
<dbReference type="GO" id="GO:0042597">
    <property type="term" value="C:periplasmic space"/>
    <property type="evidence" value="ECO:0007669"/>
    <property type="project" value="UniProtKB-SubCell"/>
</dbReference>
<keyword evidence="3" id="KW-0813">Transport</keyword>